<evidence type="ECO:0000313" key="1">
    <source>
        <dbReference type="EMBL" id="MFC7219753.1"/>
    </source>
</evidence>
<keyword evidence="2" id="KW-1185">Reference proteome</keyword>
<dbReference type="EMBL" id="JBHSZO010000024">
    <property type="protein sequence ID" value="MFC7219753.1"/>
    <property type="molecule type" value="Genomic_DNA"/>
</dbReference>
<comment type="caution">
    <text evidence="1">The sequence shown here is derived from an EMBL/GenBank/DDBJ whole genome shotgun (WGS) entry which is preliminary data.</text>
</comment>
<protein>
    <submittedName>
        <fullName evidence="1">Immunity 8 family protein</fullName>
    </submittedName>
</protein>
<proteinExistence type="predicted"/>
<reference evidence="2" key="1">
    <citation type="journal article" date="2019" name="Int. J. Syst. Evol. Microbiol.">
        <title>The Global Catalogue of Microorganisms (GCM) 10K type strain sequencing project: providing services to taxonomists for standard genome sequencing and annotation.</title>
        <authorList>
            <consortium name="The Broad Institute Genomics Platform"/>
            <consortium name="The Broad Institute Genome Sequencing Center for Infectious Disease"/>
            <person name="Wu L."/>
            <person name="Ma J."/>
        </authorList>
    </citation>
    <scope>NUCLEOTIDE SEQUENCE [LARGE SCALE GENOMIC DNA]</scope>
    <source>
        <strain evidence="2">CGMCC 1.13681</strain>
    </source>
</reference>
<name>A0ABW2GJM5_9ACTN</name>
<gene>
    <name evidence="1" type="ORF">ACFQLX_16515</name>
</gene>
<dbReference type="Pfam" id="PF15586">
    <property type="entry name" value="Imm8"/>
    <property type="match status" value="1"/>
</dbReference>
<sequence length="118" mass="13561">MKAVVRHFLSPDVDFNTYWPEDVEDVGFLVQMLVGPEGGPGEESFGVMVCTPRWLGREVQRSGPLIARHFLVIPEYDPPKIQEFLRNRVEAFAASTWTELAEKIGRIGYWEFEDYAPE</sequence>
<dbReference type="RefSeq" id="WP_386415787.1">
    <property type="nucleotide sequence ID" value="NZ_JBHSZO010000024.1"/>
</dbReference>
<accession>A0ABW2GJM5</accession>
<organism evidence="1 2">
    <name type="scientific">Streptomyces polyrhachis</name>
    <dbReference type="NCBI Taxonomy" id="1282885"/>
    <lineage>
        <taxon>Bacteria</taxon>
        <taxon>Bacillati</taxon>
        <taxon>Actinomycetota</taxon>
        <taxon>Actinomycetes</taxon>
        <taxon>Kitasatosporales</taxon>
        <taxon>Streptomycetaceae</taxon>
        <taxon>Streptomyces</taxon>
    </lineage>
</organism>
<evidence type="ECO:0000313" key="2">
    <source>
        <dbReference type="Proteomes" id="UP001596413"/>
    </source>
</evidence>
<dbReference type="Proteomes" id="UP001596413">
    <property type="component" value="Unassembled WGS sequence"/>
</dbReference>
<dbReference type="InterPro" id="IPR028964">
    <property type="entry name" value="Imm8"/>
</dbReference>